<dbReference type="Gene3D" id="1.10.10.10">
    <property type="entry name" value="Winged helix-like DNA-binding domain superfamily/Winged helix DNA-binding domain"/>
    <property type="match status" value="1"/>
</dbReference>
<evidence type="ECO:0000256" key="2">
    <source>
        <dbReference type="ARBA" id="ARBA00023125"/>
    </source>
</evidence>
<dbReference type="InterPro" id="IPR036388">
    <property type="entry name" value="WH-like_DNA-bd_sf"/>
</dbReference>
<proteinExistence type="predicted"/>
<keyword evidence="1" id="KW-0805">Transcription regulation</keyword>
<evidence type="ECO:0000313" key="5">
    <source>
        <dbReference type="EMBL" id="MFC4769260.1"/>
    </source>
</evidence>
<dbReference type="InterPro" id="IPR000524">
    <property type="entry name" value="Tscrpt_reg_HTH_GntR"/>
</dbReference>
<dbReference type="InterPro" id="IPR008920">
    <property type="entry name" value="TF_FadR/GntR_C"/>
</dbReference>
<evidence type="ECO:0000256" key="3">
    <source>
        <dbReference type="ARBA" id="ARBA00023163"/>
    </source>
</evidence>
<dbReference type="Proteomes" id="UP001596002">
    <property type="component" value="Unassembled WGS sequence"/>
</dbReference>
<dbReference type="PROSITE" id="PS50949">
    <property type="entry name" value="HTH_GNTR"/>
    <property type="match status" value="1"/>
</dbReference>
<dbReference type="SUPFAM" id="SSF48008">
    <property type="entry name" value="GntR ligand-binding domain-like"/>
    <property type="match status" value="1"/>
</dbReference>
<dbReference type="InterPro" id="IPR036390">
    <property type="entry name" value="WH_DNA-bd_sf"/>
</dbReference>
<dbReference type="Pfam" id="PF07729">
    <property type="entry name" value="FCD"/>
    <property type="match status" value="1"/>
</dbReference>
<dbReference type="SMART" id="SM00895">
    <property type="entry name" value="FCD"/>
    <property type="match status" value="1"/>
</dbReference>
<gene>
    <name evidence="5" type="ORF">ACFO8Q_18175</name>
</gene>
<dbReference type="EMBL" id="JBHSHC010000120">
    <property type="protein sequence ID" value="MFC4769260.1"/>
    <property type="molecule type" value="Genomic_DNA"/>
</dbReference>
<keyword evidence="6" id="KW-1185">Reference proteome</keyword>
<organism evidence="5 6">
    <name type="scientific">Effusibacillus consociatus</name>
    <dbReference type="NCBI Taxonomy" id="1117041"/>
    <lineage>
        <taxon>Bacteria</taxon>
        <taxon>Bacillati</taxon>
        <taxon>Bacillota</taxon>
        <taxon>Bacilli</taxon>
        <taxon>Bacillales</taxon>
        <taxon>Alicyclobacillaceae</taxon>
        <taxon>Effusibacillus</taxon>
    </lineage>
</organism>
<dbReference type="CDD" id="cd07377">
    <property type="entry name" value="WHTH_GntR"/>
    <property type="match status" value="1"/>
</dbReference>
<accession>A0ABV9Q5C9</accession>
<keyword evidence="3" id="KW-0804">Transcription</keyword>
<keyword evidence="2" id="KW-0238">DNA-binding</keyword>
<dbReference type="InterPro" id="IPR011711">
    <property type="entry name" value="GntR_C"/>
</dbReference>
<dbReference type="SUPFAM" id="SSF46785">
    <property type="entry name" value="Winged helix' DNA-binding domain"/>
    <property type="match status" value="1"/>
</dbReference>
<dbReference type="PANTHER" id="PTHR43537:SF5">
    <property type="entry name" value="UXU OPERON TRANSCRIPTIONAL REGULATOR"/>
    <property type="match status" value="1"/>
</dbReference>
<comment type="caution">
    <text evidence="5">The sequence shown here is derived from an EMBL/GenBank/DDBJ whole genome shotgun (WGS) entry which is preliminary data.</text>
</comment>
<evidence type="ECO:0000256" key="1">
    <source>
        <dbReference type="ARBA" id="ARBA00023015"/>
    </source>
</evidence>
<dbReference type="SMART" id="SM00345">
    <property type="entry name" value="HTH_GNTR"/>
    <property type="match status" value="1"/>
</dbReference>
<sequence>MKRNQSSNGKIYQNIAVQIQRYIQEGYLNPGDKLPSMKELAKQFGVSRPTIREALSSLQAMGLVELRQGDGTFVSQVDLNKHLYAPLQAALLIGRNDLVSLHEVRTILEVGASRWAALNRTSQAYEEIASALIEFEWAVSDADIVQADIRFHQAIAAATGNPVIQNLMNTLTESLMDVIHATLPVLPYREVAQYYADWAEAIREGHPERASRVAEKYLHKVGEVIKRPIRP</sequence>
<protein>
    <submittedName>
        <fullName evidence="5">FadR/GntR family transcriptional regulator</fullName>
    </submittedName>
</protein>
<dbReference type="PRINTS" id="PR00035">
    <property type="entry name" value="HTHGNTR"/>
</dbReference>
<dbReference type="Gene3D" id="1.20.120.530">
    <property type="entry name" value="GntR ligand-binding domain-like"/>
    <property type="match status" value="1"/>
</dbReference>
<name>A0ABV9Q5C9_9BACL</name>
<dbReference type="Pfam" id="PF00392">
    <property type="entry name" value="GntR"/>
    <property type="match status" value="1"/>
</dbReference>
<dbReference type="RefSeq" id="WP_380027574.1">
    <property type="nucleotide sequence ID" value="NZ_JBHSHC010000120.1"/>
</dbReference>
<evidence type="ECO:0000313" key="6">
    <source>
        <dbReference type="Proteomes" id="UP001596002"/>
    </source>
</evidence>
<reference evidence="6" key="1">
    <citation type="journal article" date="2019" name="Int. J. Syst. Evol. Microbiol.">
        <title>The Global Catalogue of Microorganisms (GCM) 10K type strain sequencing project: providing services to taxonomists for standard genome sequencing and annotation.</title>
        <authorList>
            <consortium name="The Broad Institute Genomics Platform"/>
            <consortium name="The Broad Institute Genome Sequencing Center for Infectious Disease"/>
            <person name="Wu L."/>
            <person name="Ma J."/>
        </authorList>
    </citation>
    <scope>NUCLEOTIDE SEQUENCE [LARGE SCALE GENOMIC DNA]</scope>
    <source>
        <strain evidence="6">WYCCWR 12678</strain>
    </source>
</reference>
<dbReference type="PANTHER" id="PTHR43537">
    <property type="entry name" value="TRANSCRIPTIONAL REGULATOR, GNTR FAMILY"/>
    <property type="match status" value="1"/>
</dbReference>
<evidence type="ECO:0000259" key="4">
    <source>
        <dbReference type="PROSITE" id="PS50949"/>
    </source>
</evidence>
<feature type="domain" description="HTH gntR-type" evidence="4">
    <location>
        <begin position="9"/>
        <end position="77"/>
    </location>
</feature>